<keyword evidence="1" id="KW-0812">Transmembrane</keyword>
<feature type="transmembrane region" description="Helical" evidence="1">
    <location>
        <begin position="36"/>
        <end position="54"/>
    </location>
</feature>
<proteinExistence type="predicted"/>
<sequence>MNWLVIKDTKWLVFQLTSMLLAAIGITLAVVNNSYWVLFGVFSMLLMFFAVNRASKMTK</sequence>
<accession>A0ABY4HD60</accession>
<organism evidence="2 3">
    <name type="scientific">Halobacillus amylolyticus</name>
    <dbReference type="NCBI Taxonomy" id="2932259"/>
    <lineage>
        <taxon>Bacteria</taxon>
        <taxon>Bacillati</taxon>
        <taxon>Bacillota</taxon>
        <taxon>Bacilli</taxon>
        <taxon>Bacillales</taxon>
        <taxon>Bacillaceae</taxon>
        <taxon>Halobacillus</taxon>
    </lineage>
</organism>
<reference evidence="2" key="1">
    <citation type="submission" date="2022-04" db="EMBL/GenBank/DDBJ databases">
        <title>Halobacillus sp. isolated from saltern.</title>
        <authorList>
            <person name="Won M."/>
            <person name="Lee C.-M."/>
            <person name="Woen H.-Y."/>
            <person name="Kwon S.-W."/>
        </authorList>
    </citation>
    <scope>NUCLEOTIDE SEQUENCE</scope>
    <source>
        <strain evidence="2">SSHM10-5</strain>
    </source>
</reference>
<dbReference type="Proteomes" id="UP000830326">
    <property type="component" value="Chromosome"/>
</dbReference>
<name>A0ABY4HD60_9BACI</name>
<keyword evidence="3" id="KW-1185">Reference proteome</keyword>
<evidence type="ECO:0000313" key="2">
    <source>
        <dbReference type="EMBL" id="UOR12835.1"/>
    </source>
</evidence>
<evidence type="ECO:0000313" key="3">
    <source>
        <dbReference type="Proteomes" id="UP000830326"/>
    </source>
</evidence>
<feature type="transmembrane region" description="Helical" evidence="1">
    <location>
        <begin position="12"/>
        <end position="30"/>
    </location>
</feature>
<gene>
    <name evidence="2" type="ORF">MUO15_04795</name>
</gene>
<protein>
    <submittedName>
        <fullName evidence="2">Uncharacterized protein</fullName>
    </submittedName>
</protein>
<evidence type="ECO:0000256" key="1">
    <source>
        <dbReference type="SAM" id="Phobius"/>
    </source>
</evidence>
<keyword evidence="1" id="KW-0472">Membrane</keyword>
<dbReference type="RefSeq" id="WP_245033925.1">
    <property type="nucleotide sequence ID" value="NZ_CP095075.1"/>
</dbReference>
<keyword evidence="1" id="KW-1133">Transmembrane helix</keyword>
<dbReference type="EMBL" id="CP095075">
    <property type="protein sequence ID" value="UOR12835.1"/>
    <property type="molecule type" value="Genomic_DNA"/>
</dbReference>